<evidence type="ECO:0000313" key="3">
    <source>
        <dbReference type="Proteomes" id="UP000222788"/>
    </source>
</evidence>
<reference evidence="2 3" key="2">
    <citation type="journal article" date="2013" name="IMA Fungus">
        <title>IMA Genome-F 1: Ceratocystis fimbriata: Draft nuclear genome sequence for the plant pathogen, Ceratocystis fimbriata.</title>
        <authorList>
            <person name="Wilken P.M."/>
            <person name="Steenkamp E.T."/>
            <person name="Wingfield M.J."/>
            <person name="de Beer Z.W."/>
            <person name="Wingfield B.D."/>
        </authorList>
    </citation>
    <scope>NUCLEOTIDE SEQUENCE [LARGE SCALE GENOMIC DNA]</scope>
    <source>
        <strain evidence="2 3">CBS 114723</strain>
    </source>
</reference>
<name>A0A2C5WXU8_9PEZI</name>
<protein>
    <submittedName>
        <fullName evidence="2">Uncharacterized protein</fullName>
    </submittedName>
</protein>
<sequence>MISPSSLLPAVLSFLGLYQNNFIEKHGYELRTIDHLHMIRSPHLYDGREFVNAIGFTPEAKAATIYFANNELEQTHENKLSLAEIYITLCDKEGFQPGDMKWITFDVNADPETDGLITIIHKIRSIDPTDEVVILPGDFEWDLIARTEYFRVMQMITTESPEKILLRNYDYTNNLGDVFPTNCIYFSFSSDDTTSTTESGWPFDDEYQRDAVFLQELLNEAIINSEDLEDSEGSEDFENFEGSEVDQDSRESEDSEKNDETNSR</sequence>
<dbReference type="Proteomes" id="UP000222788">
    <property type="component" value="Unassembled WGS sequence"/>
</dbReference>
<dbReference type="EMBL" id="APWK03000124">
    <property type="protein sequence ID" value="PHH50562.1"/>
    <property type="molecule type" value="Genomic_DNA"/>
</dbReference>
<comment type="caution">
    <text evidence="2">The sequence shown here is derived from an EMBL/GenBank/DDBJ whole genome shotgun (WGS) entry which is preliminary data.</text>
</comment>
<dbReference type="AlphaFoldDB" id="A0A2C5WXU8"/>
<proteinExistence type="predicted"/>
<organism evidence="2 3">
    <name type="scientific">Ceratocystis fimbriata CBS 114723</name>
    <dbReference type="NCBI Taxonomy" id="1035309"/>
    <lineage>
        <taxon>Eukaryota</taxon>
        <taxon>Fungi</taxon>
        <taxon>Dikarya</taxon>
        <taxon>Ascomycota</taxon>
        <taxon>Pezizomycotina</taxon>
        <taxon>Sordariomycetes</taxon>
        <taxon>Hypocreomycetidae</taxon>
        <taxon>Microascales</taxon>
        <taxon>Ceratocystidaceae</taxon>
        <taxon>Ceratocystis</taxon>
    </lineage>
</organism>
<evidence type="ECO:0000256" key="1">
    <source>
        <dbReference type="SAM" id="MobiDB-lite"/>
    </source>
</evidence>
<accession>A0A2C5WXU8</accession>
<keyword evidence="3" id="KW-1185">Reference proteome</keyword>
<feature type="region of interest" description="Disordered" evidence="1">
    <location>
        <begin position="224"/>
        <end position="264"/>
    </location>
</feature>
<gene>
    <name evidence="2" type="ORF">CFIMG_007389RA00001</name>
</gene>
<reference evidence="2 3" key="1">
    <citation type="journal article" date="2013" name="Fungal Biol.">
        <title>Analysis of microsatellite markers in the genome of the plant pathogen Ceratocystis fimbriata.</title>
        <authorList>
            <person name="Simpson M.C."/>
            <person name="Wilken P.M."/>
            <person name="Coetzee M.P."/>
            <person name="Wingfield M.J."/>
            <person name="Wingfield B.D."/>
        </authorList>
    </citation>
    <scope>NUCLEOTIDE SEQUENCE [LARGE SCALE GENOMIC DNA]</scope>
    <source>
        <strain evidence="2 3">CBS 114723</strain>
    </source>
</reference>
<evidence type="ECO:0000313" key="2">
    <source>
        <dbReference type="EMBL" id="PHH50562.1"/>
    </source>
</evidence>
<feature type="compositionally biased region" description="Acidic residues" evidence="1">
    <location>
        <begin position="226"/>
        <end position="246"/>
    </location>
</feature>